<accession>A0A5E4QSF7</accession>
<keyword evidence="1" id="KW-0539">Nucleus</keyword>
<evidence type="ECO:0000256" key="1">
    <source>
        <dbReference type="PROSITE-ProRule" id="PRU00371"/>
    </source>
</evidence>
<dbReference type="InterPro" id="IPR006578">
    <property type="entry name" value="MADF-dom"/>
</dbReference>
<organism evidence="3 4">
    <name type="scientific">Leptidea sinapis</name>
    <dbReference type="NCBI Taxonomy" id="189913"/>
    <lineage>
        <taxon>Eukaryota</taxon>
        <taxon>Metazoa</taxon>
        <taxon>Ecdysozoa</taxon>
        <taxon>Arthropoda</taxon>
        <taxon>Hexapoda</taxon>
        <taxon>Insecta</taxon>
        <taxon>Pterygota</taxon>
        <taxon>Neoptera</taxon>
        <taxon>Endopterygota</taxon>
        <taxon>Lepidoptera</taxon>
        <taxon>Glossata</taxon>
        <taxon>Ditrysia</taxon>
        <taxon>Papilionoidea</taxon>
        <taxon>Pieridae</taxon>
        <taxon>Dismorphiinae</taxon>
        <taxon>Leptidea</taxon>
    </lineage>
</organism>
<dbReference type="EMBL" id="FZQP02005066">
    <property type="protein sequence ID" value="VVD00919.1"/>
    <property type="molecule type" value="Genomic_DNA"/>
</dbReference>
<dbReference type="GO" id="GO:0006357">
    <property type="term" value="P:regulation of transcription by RNA polymerase II"/>
    <property type="evidence" value="ECO:0007669"/>
    <property type="project" value="TreeGrafter"/>
</dbReference>
<dbReference type="PANTHER" id="PTHR12243:SF67">
    <property type="entry name" value="COREPRESSOR OF PANGOLIN, ISOFORM A-RELATED"/>
    <property type="match status" value="1"/>
</dbReference>
<comment type="subcellular location">
    <subcellularLocation>
        <location evidence="1">Nucleus</location>
    </subcellularLocation>
</comment>
<gene>
    <name evidence="3" type="ORF">LSINAPIS_LOCUS11463</name>
</gene>
<evidence type="ECO:0000313" key="4">
    <source>
        <dbReference type="Proteomes" id="UP000324832"/>
    </source>
</evidence>
<dbReference type="InterPro" id="IPR039353">
    <property type="entry name" value="TF_Adf1"/>
</dbReference>
<dbReference type="GO" id="GO:0005667">
    <property type="term" value="C:transcription regulator complex"/>
    <property type="evidence" value="ECO:0007669"/>
    <property type="project" value="TreeGrafter"/>
</dbReference>
<name>A0A5E4QSF7_9NEOP</name>
<dbReference type="PANTHER" id="PTHR12243">
    <property type="entry name" value="MADF DOMAIN TRANSCRIPTION FACTOR"/>
    <property type="match status" value="1"/>
</dbReference>
<reference evidence="3 4" key="1">
    <citation type="submission" date="2017-07" db="EMBL/GenBank/DDBJ databases">
        <authorList>
            <person name="Talla V."/>
            <person name="Backstrom N."/>
        </authorList>
    </citation>
    <scope>NUCLEOTIDE SEQUENCE [LARGE SCALE GENOMIC DNA]</scope>
</reference>
<dbReference type="Proteomes" id="UP000324832">
    <property type="component" value="Unassembled WGS sequence"/>
</dbReference>
<dbReference type="PROSITE" id="PS51031">
    <property type="entry name" value="BESS"/>
    <property type="match status" value="1"/>
</dbReference>
<evidence type="ECO:0000259" key="2">
    <source>
        <dbReference type="PROSITE" id="PS51031"/>
    </source>
</evidence>
<keyword evidence="4" id="KW-1185">Reference proteome</keyword>
<dbReference type="GO" id="GO:0005634">
    <property type="term" value="C:nucleus"/>
    <property type="evidence" value="ECO:0007669"/>
    <property type="project" value="UniProtKB-SubCell"/>
</dbReference>
<dbReference type="Pfam" id="PF10545">
    <property type="entry name" value="MADF_DNA_bdg"/>
    <property type="match status" value="1"/>
</dbReference>
<feature type="domain" description="BESS" evidence="2">
    <location>
        <begin position="132"/>
        <end position="171"/>
    </location>
</feature>
<dbReference type="GO" id="GO:0003677">
    <property type="term" value="F:DNA binding"/>
    <property type="evidence" value="ECO:0007669"/>
    <property type="project" value="InterPro"/>
</dbReference>
<dbReference type="Pfam" id="PF02944">
    <property type="entry name" value="BESS"/>
    <property type="match status" value="1"/>
</dbReference>
<sequence length="182" mass="21575">MTAQTTNQKNIRRDTPFGCDTRGREMASVVLTDLMKKWRNLRDTFRRHVEIEKQRINGNETVKRKRYVYFKHMMFLLPHIAQDTESDNSLQPKLNEYLHNTPAKKKRKDMNRRLRKEKVPLEVEKRAINESIDEDKHFLMSLIPSFKKMSDDEKLTAKVEILKVIQQVRSSAIEVVTETVDC</sequence>
<protein>
    <recommendedName>
        <fullName evidence="2">BESS domain-containing protein</fullName>
    </recommendedName>
</protein>
<dbReference type="InterPro" id="IPR004210">
    <property type="entry name" value="BESS_motif"/>
</dbReference>
<dbReference type="AlphaFoldDB" id="A0A5E4QSF7"/>
<proteinExistence type="predicted"/>
<evidence type="ECO:0000313" key="3">
    <source>
        <dbReference type="EMBL" id="VVD00919.1"/>
    </source>
</evidence>